<dbReference type="AlphaFoldDB" id="N1WLQ7"/>
<keyword evidence="2" id="KW-1185">Reference proteome</keyword>
<evidence type="ECO:0000313" key="2">
    <source>
        <dbReference type="Proteomes" id="UP000012313"/>
    </source>
</evidence>
<evidence type="ECO:0000313" key="1">
    <source>
        <dbReference type="EMBL" id="EMY78089.1"/>
    </source>
</evidence>
<name>N1WLQ7_9LEPT</name>
<dbReference type="Proteomes" id="UP000012313">
    <property type="component" value="Unassembled WGS sequence"/>
</dbReference>
<organism evidence="1 2">
    <name type="scientific">Leptospira weilii serovar Ranarum str. ICFT</name>
    <dbReference type="NCBI Taxonomy" id="1218598"/>
    <lineage>
        <taxon>Bacteria</taxon>
        <taxon>Pseudomonadati</taxon>
        <taxon>Spirochaetota</taxon>
        <taxon>Spirochaetia</taxon>
        <taxon>Leptospirales</taxon>
        <taxon>Leptospiraceae</taxon>
        <taxon>Leptospira</taxon>
    </lineage>
</organism>
<gene>
    <name evidence="1" type="ORF">LEP1GSC060_1810</name>
</gene>
<accession>N1WLQ7</accession>
<comment type="caution">
    <text evidence="1">The sequence shown here is derived from an EMBL/GenBank/DDBJ whole genome shotgun (WGS) entry which is preliminary data.</text>
</comment>
<sequence>MIHFKRLFDIFYIVLNRRLIQSIRFCTARSILTKARNLLKTNSFF</sequence>
<proteinExistence type="predicted"/>
<protein>
    <submittedName>
        <fullName evidence="1">Uncharacterized protein</fullName>
    </submittedName>
</protein>
<dbReference type="EMBL" id="AOHC02000026">
    <property type="protein sequence ID" value="EMY78089.1"/>
    <property type="molecule type" value="Genomic_DNA"/>
</dbReference>
<reference evidence="1" key="1">
    <citation type="submission" date="2013-03" db="EMBL/GenBank/DDBJ databases">
        <authorList>
            <person name="Harkins D.M."/>
            <person name="Durkin A.S."/>
            <person name="Brinkac L.M."/>
            <person name="Haft D.H."/>
            <person name="Selengut J.D."/>
            <person name="Sanka R."/>
            <person name="DePew J."/>
            <person name="Purushe J."/>
            <person name="Hartskeerl R.A."/>
            <person name="Ahmed A."/>
            <person name="van der Linden H."/>
            <person name="Goris M.G.A."/>
            <person name="Vinetz J.M."/>
            <person name="Sutton G.G."/>
            <person name="Nierman W.C."/>
            <person name="Fouts D.E."/>
        </authorList>
    </citation>
    <scope>NUCLEOTIDE SEQUENCE [LARGE SCALE GENOMIC DNA]</scope>
    <source>
        <strain evidence="1">ICFT</strain>
    </source>
</reference>